<feature type="region of interest" description="Disordered" evidence="9">
    <location>
        <begin position="20"/>
        <end position="70"/>
    </location>
</feature>
<proteinExistence type="inferred from homology"/>
<dbReference type="AlphaFoldDB" id="A0A1D8NPU9"/>
<keyword evidence="6" id="KW-0249">Electron transport</keyword>
<evidence type="ECO:0000259" key="10">
    <source>
        <dbReference type="Pfam" id="PF02320"/>
    </source>
</evidence>
<sequence length="137" mass="15759">MSYFLTLASEVAESLLPTVAFASEEEKEQDEPVEVESDDDESEEKEDDDEEDDEDDDDDDDDDEVPDPAIALHEAAAEGPCHDFKHHFDECVERVTKAQEAEDYDHAEYKEDCVEEFFHLQHCINDNTADKLFRVLK</sequence>
<name>A0A1D8NPU9_YARLL</name>
<dbReference type="KEGG" id="yli:2908447"/>
<dbReference type="GO" id="GO:0005743">
    <property type="term" value="C:mitochondrial inner membrane"/>
    <property type="evidence" value="ECO:0007669"/>
    <property type="project" value="UniProtKB-SubCell"/>
</dbReference>
<dbReference type="VEuPathDB" id="FungiDB:YALI1_F32010g"/>
<protein>
    <recommendedName>
        <fullName evidence="10">Ubiquinol-cytochrome C reductase hinge domain-containing protein</fullName>
    </recommendedName>
</protein>
<feature type="compositionally biased region" description="Acidic residues" evidence="9">
    <location>
        <begin position="23"/>
        <end position="66"/>
    </location>
</feature>
<accession>A0A1D8NPU9</accession>
<keyword evidence="7" id="KW-0496">Mitochondrion</keyword>
<evidence type="ECO:0000256" key="4">
    <source>
        <dbReference type="ARBA" id="ARBA00022660"/>
    </source>
</evidence>
<dbReference type="EMBL" id="CP017558">
    <property type="protein sequence ID" value="AOW07655.1"/>
    <property type="molecule type" value="Genomic_DNA"/>
</dbReference>
<reference evidence="11 12" key="1">
    <citation type="journal article" date="2016" name="PLoS ONE">
        <title>Sequence Assembly of Yarrowia lipolytica Strain W29/CLIB89 Shows Transposable Element Diversity.</title>
        <authorList>
            <person name="Magnan C."/>
            <person name="Yu J."/>
            <person name="Chang I."/>
            <person name="Jahn E."/>
            <person name="Kanomata Y."/>
            <person name="Wu J."/>
            <person name="Zeller M."/>
            <person name="Oakes M."/>
            <person name="Baldi P."/>
            <person name="Sandmeyer S."/>
        </authorList>
    </citation>
    <scope>NUCLEOTIDE SEQUENCE [LARGE SCALE GENOMIC DNA]</scope>
    <source>
        <strain evidence="12">CLIB89(W29)</strain>
    </source>
</reference>
<evidence type="ECO:0000256" key="5">
    <source>
        <dbReference type="ARBA" id="ARBA00022792"/>
    </source>
</evidence>
<organism evidence="11 12">
    <name type="scientific">Yarrowia lipolytica</name>
    <name type="common">Candida lipolytica</name>
    <dbReference type="NCBI Taxonomy" id="4952"/>
    <lineage>
        <taxon>Eukaryota</taxon>
        <taxon>Fungi</taxon>
        <taxon>Dikarya</taxon>
        <taxon>Ascomycota</taxon>
        <taxon>Saccharomycotina</taxon>
        <taxon>Dipodascomycetes</taxon>
        <taxon>Dipodascales</taxon>
        <taxon>Dipodascales incertae sedis</taxon>
        <taxon>Yarrowia</taxon>
    </lineage>
</organism>
<evidence type="ECO:0000256" key="7">
    <source>
        <dbReference type="ARBA" id="ARBA00023128"/>
    </source>
</evidence>
<keyword evidence="4" id="KW-0679">Respiratory chain</keyword>
<dbReference type="Proteomes" id="UP000182444">
    <property type="component" value="Chromosome 1F"/>
</dbReference>
<evidence type="ECO:0000256" key="1">
    <source>
        <dbReference type="ARBA" id="ARBA00004273"/>
    </source>
</evidence>
<evidence type="ECO:0000256" key="9">
    <source>
        <dbReference type="SAM" id="MobiDB-lite"/>
    </source>
</evidence>
<dbReference type="eggNOG" id="KOG4763">
    <property type="taxonomic scope" value="Eukaryota"/>
</dbReference>
<dbReference type="InterPro" id="IPR036811">
    <property type="entry name" value="Ubol_cytC_Rdtase_hinge_dom_sf"/>
</dbReference>
<evidence type="ECO:0000256" key="2">
    <source>
        <dbReference type="ARBA" id="ARBA00006498"/>
    </source>
</evidence>
<dbReference type="Pfam" id="PF02320">
    <property type="entry name" value="UCR_hinge"/>
    <property type="match status" value="1"/>
</dbReference>
<evidence type="ECO:0000256" key="8">
    <source>
        <dbReference type="ARBA" id="ARBA00023136"/>
    </source>
</evidence>
<keyword evidence="3" id="KW-0813">Transport</keyword>
<dbReference type="RefSeq" id="XP_505838.2">
    <property type="nucleotide sequence ID" value="XM_505838.3"/>
</dbReference>
<evidence type="ECO:0000256" key="6">
    <source>
        <dbReference type="ARBA" id="ARBA00022982"/>
    </source>
</evidence>
<feature type="domain" description="Ubiquinol-cytochrome C reductase hinge" evidence="10">
    <location>
        <begin position="67"/>
        <end position="137"/>
    </location>
</feature>
<dbReference type="VEuPathDB" id="FungiDB:YALI0_F24673g"/>
<comment type="similarity">
    <text evidence="2">Belongs to the UQCRH/QCR6 family.</text>
</comment>
<evidence type="ECO:0000313" key="11">
    <source>
        <dbReference type="EMBL" id="AOW07655.1"/>
    </source>
</evidence>
<evidence type="ECO:0000313" key="12">
    <source>
        <dbReference type="Proteomes" id="UP000182444"/>
    </source>
</evidence>
<dbReference type="Gene3D" id="1.10.287.20">
    <property type="entry name" value="Ubiquinol-cytochrome C reductase hinge domain"/>
    <property type="match status" value="1"/>
</dbReference>
<comment type="subcellular location">
    <subcellularLocation>
        <location evidence="1">Mitochondrion inner membrane</location>
    </subcellularLocation>
</comment>
<keyword evidence="5" id="KW-0999">Mitochondrion inner membrane</keyword>
<evidence type="ECO:0000256" key="3">
    <source>
        <dbReference type="ARBA" id="ARBA00022448"/>
    </source>
</evidence>
<dbReference type="SUPFAM" id="SSF81531">
    <property type="entry name" value="Non-heme 11 kDa protein of cytochrome bc1 complex (Ubiquinol-cytochrome c reductase)"/>
    <property type="match status" value="1"/>
</dbReference>
<keyword evidence="8" id="KW-0472">Membrane</keyword>
<dbReference type="GeneID" id="2908447"/>
<dbReference type="InterPro" id="IPR023184">
    <property type="entry name" value="Ubol_cytC_Rdtase_hinge_dom"/>
</dbReference>
<gene>
    <name evidence="11" type="ORF">YALI1_F32010g</name>
</gene>